<accession>A0A7W9GIE1</accession>
<feature type="transmembrane region" description="Helical" evidence="1">
    <location>
        <begin position="200"/>
        <end position="221"/>
    </location>
</feature>
<reference evidence="3 4" key="1">
    <citation type="submission" date="2020-08" db="EMBL/GenBank/DDBJ databases">
        <title>Sequencing the genomes of 1000 actinobacteria strains.</title>
        <authorList>
            <person name="Klenk H.-P."/>
        </authorList>
    </citation>
    <scope>NUCLEOTIDE SEQUENCE [LARGE SCALE GENOMIC DNA]</scope>
    <source>
        <strain evidence="3 4">DSM 45507</strain>
    </source>
</reference>
<feature type="transmembrane region" description="Helical" evidence="1">
    <location>
        <begin position="461"/>
        <end position="485"/>
    </location>
</feature>
<dbReference type="AlphaFoldDB" id="A0A7W9GIE1"/>
<dbReference type="InterPro" id="IPR002823">
    <property type="entry name" value="DUF112_TM"/>
</dbReference>
<dbReference type="RefSeq" id="WP_185077369.1">
    <property type="nucleotide sequence ID" value="NZ_JACHMB010000001.1"/>
</dbReference>
<evidence type="ECO:0000256" key="1">
    <source>
        <dbReference type="SAM" id="Phobius"/>
    </source>
</evidence>
<keyword evidence="1" id="KW-0812">Transmembrane</keyword>
<keyword evidence="1" id="KW-0472">Membrane</keyword>
<feature type="transmembrane region" description="Helical" evidence="1">
    <location>
        <begin position="385"/>
        <end position="403"/>
    </location>
</feature>
<gene>
    <name evidence="3" type="ORF">HD596_011171</name>
</gene>
<organism evidence="3 4">
    <name type="scientific">Nonomuraea jabiensis</name>
    <dbReference type="NCBI Taxonomy" id="882448"/>
    <lineage>
        <taxon>Bacteria</taxon>
        <taxon>Bacillati</taxon>
        <taxon>Actinomycetota</taxon>
        <taxon>Actinomycetes</taxon>
        <taxon>Streptosporangiales</taxon>
        <taxon>Streptosporangiaceae</taxon>
        <taxon>Nonomuraea</taxon>
    </lineage>
</organism>
<dbReference type="Pfam" id="PF01970">
    <property type="entry name" value="TctA"/>
    <property type="match status" value="1"/>
</dbReference>
<protein>
    <submittedName>
        <fullName evidence="3">Putative tricarboxylic transport membrane protein</fullName>
    </submittedName>
</protein>
<feature type="transmembrane region" description="Helical" evidence="1">
    <location>
        <begin position="353"/>
        <end position="373"/>
    </location>
</feature>
<feature type="transmembrane region" description="Helical" evidence="1">
    <location>
        <begin position="61"/>
        <end position="82"/>
    </location>
</feature>
<feature type="domain" description="DUF112" evidence="2">
    <location>
        <begin position="20"/>
        <end position="437"/>
    </location>
</feature>
<dbReference type="EMBL" id="JACHMB010000001">
    <property type="protein sequence ID" value="MBB5784415.1"/>
    <property type="molecule type" value="Genomic_DNA"/>
</dbReference>
<proteinExistence type="predicted"/>
<evidence type="ECO:0000313" key="4">
    <source>
        <dbReference type="Proteomes" id="UP000579153"/>
    </source>
</evidence>
<dbReference type="PANTHER" id="PTHR35342">
    <property type="entry name" value="TRICARBOXYLIC TRANSPORT PROTEIN"/>
    <property type="match status" value="1"/>
</dbReference>
<keyword evidence="1" id="KW-1133">Transmembrane helix</keyword>
<dbReference type="PANTHER" id="PTHR35342:SF5">
    <property type="entry name" value="TRICARBOXYLIC TRANSPORT PROTEIN"/>
    <property type="match status" value="1"/>
</dbReference>
<feature type="transmembrane region" description="Helical" evidence="1">
    <location>
        <begin position="313"/>
        <end position="333"/>
    </location>
</feature>
<feature type="transmembrane region" description="Helical" evidence="1">
    <location>
        <begin position="108"/>
        <end position="132"/>
    </location>
</feature>
<feature type="transmembrane region" description="Helical" evidence="1">
    <location>
        <begin position="144"/>
        <end position="163"/>
    </location>
</feature>
<keyword evidence="4" id="KW-1185">Reference proteome</keyword>
<evidence type="ECO:0000259" key="2">
    <source>
        <dbReference type="Pfam" id="PF01970"/>
    </source>
</evidence>
<sequence>MHVLADLLGGLATALSPQNLLYAFIGCLLGTLIGVLPGIGPVAGVALLIPLTLNLDPTSAIIMLAAIFYGTQYGGTITSVLLNTPGEAASAITTIDGYAMTKQGRAGVALTIAALGSFVGGTVATVGLVVAAKPLGDLGLRIGPPEFFALMVLGISLLVALAGRSMTKALISGVLGLMISMVGIDPVAGAPRFTFGSERLLDGISFVAVIIGLFGLSEILASAKGGTAQAAAPGLRALLPGRADLRRSAPAIARGTGIGFALGLVPGMTGSVSSLLAYGAERRFSRHRAELGSGAVEGVAGPETANNAHANGALVPLFTLGIPASPTIAVLMGAFLQQGLTPGPTLFAEHADVAWGIIASLFVGNVILLVLNVPLVRVWTSILRIPYPVLTALILTFMVVGAYTINFSVFDVFVMVAFGLLGLVLRRLDIPLAPLVLTLVLGPLMERSLRESLELSQGDLTVFLTRPICVVLLVIALAIAASPLLSRLLGRLLGRPAGLRKPAVLAEDPEA</sequence>
<feature type="transmembrane region" description="Helical" evidence="1">
    <location>
        <begin position="169"/>
        <end position="188"/>
    </location>
</feature>
<feature type="transmembrane region" description="Helical" evidence="1">
    <location>
        <begin position="20"/>
        <end position="49"/>
    </location>
</feature>
<dbReference type="Proteomes" id="UP000579153">
    <property type="component" value="Unassembled WGS sequence"/>
</dbReference>
<name>A0A7W9GIE1_9ACTN</name>
<comment type="caution">
    <text evidence="3">The sequence shown here is derived from an EMBL/GenBank/DDBJ whole genome shotgun (WGS) entry which is preliminary data.</text>
</comment>
<evidence type="ECO:0000313" key="3">
    <source>
        <dbReference type="EMBL" id="MBB5784415.1"/>
    </source>
</evidence>